<evidence type="ECO:0000313" key="11">
    <source>
        <dbReference type="Proteomes" id="UP000290657"/>
    </source>
</evidence>
<dbReference type="OrthoDB" id="9807797at2"/>
<keyword evidence="7 8" id="KW-0413">Isomerase</keyword>
<reference evidence="10 11" key="1">
    <citation type="submission" date="2017-10" db="EMBL/GenBank/DDBJ databases">
        <title>Genomics of the genus Arcobacter.</title>
        <authorList>
            <person name="Perez-Cataluna A."/>
            <person name="Figueras M.J."/>
        </authorList>
    </citation>
    <scope>NUCLEOTIDE SEQUENCE [LARGE SCALE GENOMIC DNA]</scope>
    <source>
        <strain evidence="10 11">CECT 8987</strain>
    </source>
</reference>
<evidence type="ECO:0000256" key="7">
    <source>
        <dbReference type="ARBA" id="ARBA00023235"/>
    </source>
</evidence>
<keyword evidence="8" id="KW-0732">Signal</keyword>
<dbReference type="Proteomes" id="UP000290657">
    <property type="component" value="Unassembled WGS sequence"/>
</dbReference>
<keyword evidence="6 8" id="KW-0697">Rotamase</keyword>
<dbReference type="PROSITE" id="PS00170">
    <property type="entry name" value="CSA_PPIASE_1"/>
    <property type="match status" value="1"/>
</dbReference>
<evidence type="ECO:0000256" key="6">
    <source>
        <dbReference type="ARBA" id="ARBA00023110"/>
    </source>
</evidence>
<dbReference type="InterPro" id="IPR002130">
    <property type="entry name" value="Cyclophilin-type_PPIase_dom"/>
</dbReference>
<dbReference type="FunFam" id="2.40.100.10:FF:000003">
    <property type="entry name" value="Peptidylprolyl isomerase domain and WD repeat-containing 1"/>
    <property type="match status" value="1"/>
</dbReference>
<evidence type="ECO:0000256" key="8">
    <source>
        <dbReference type="RuleBase" id="RU363019"/>
    </source>
</evidence>
<sequence>MRVVLLIVTFCAALFASNPVAVMKTNQGEIEIELRPDLAPKAVENFITHSKNGYYNGLIFHRVIKNFMIQGGDPTGTGRGGESIWNKPFKDEFAPNAVFDKAGILAMANAGPNTNGSQFFITTVPTYWLNGRHTIFGYVKKGMDVVQKIEYTPTNGQSAGNKPLSEQKVISITIKESSNS</sequence>
<dbReference type="SUPFAM" id="SSF50891">
    <property type="entry name" value="Cyclophilin-like"/>
    <property type="match status" value="1"/>
</dbReference>
<dbReference type="InterPro" id="IPR020892">
    <property type="entry name" value="Cyclophilin-type_PPIase_CS"/>
</dbReference>
<accession>A0A4Q0XPK6</accession>
<dbReference type="PANTHER" id="PTHR45625:SF4">
    <property type="entry name" value="PEPTIDYLPROLYL ISOMERASE DOMAIN AND WD REPEAT-CONTAINING PROTEIN 1"/>
    <property type="match status" value="1"/>
</dbReference>
<evidence type="ECO:0000256" key="3">
    <source>
        <dbReference type="ARBA" id="ARBA00007365"/>
    </source>
</evidence>
<comment type="function">
    <text evidence="2 8">PPIases accelerate the folding of proteins. It catalyzes the cis-trans isomerization of proline imidic peptide bonds in oligopeptides.</text>
</comment>
<dbReference type="RefSeq" id="WP_128996093.1">
    <property type="nucleotide sequence ID" value="NZ_PDKN01000004.1"/>
</dbReference>
<dbReference type="InterPro" id="IPR029000">
    <property type="entry name" value="Cyclophilin-like_dom_sf"/>
</dbReference>
<dbReference type="Gene3D" id="2.40.100.10">
    <property type="entry name" value="Cyclophilin-like"/>
    <property type="match status" value="1"/>
</dbReference>
<gene>
    <name evidence="10" type="ORF">CRV04_06845</name>
</gene>
<comment type="similarity">
    <text evidence="3 8">Belongs to the cyclophilin-type PPIase family.</text>
</comment>
<name>A0A4Q0XPK6_9BACT</name>
<feature type="signal peptide" evidence="8">
    <location>
        <begin position="1"/>
        <end position="21"/>
    </location>
</feature>
<keyword evidence="5" id="KW-0677">Repeat</keyword>
<comment type="caution">
    <text evidence="10">The sequence shown here is derived from an EMBL/GenBank/DDBJ whole genome shotgun (WGS) entry which is preliminary data.</text>
</comment>
<evidence type="ECO:0000256" key="5">
    <source>
        <dbReference type="ARBA" id="ARBA00022737"/>
    </source>
</evidence>
<dbReference type="EMBL" id="PDKN01000004">
    <property type="protein sequence ID" value="RXJ57522.1"/>
    <property type="molecule type" value="Genomic_DNA"/>
</dbReference>
<evidence type="ECO:0000256" key="1">
    <source>
        <dbReference type="ARBA" id="ARBA00000971"/>
    </source>
</evidence>
<evidence type="ECO:0000256" key="4">
    <source>
        <dbReference type="ARBA" id="ARBA00022574"/>
    </source>
</evidence>
<feature type="chain" id="PRO_5020870395" description="Peptidyl-prolyl cis-trans isomerase" evidence="8">
    <location>
        <begin position="22"/>
        <end position="180"/>
    </location>
</feature>
<keyword evidence="4" id="KW-0853">WD repeat</keyword>
<dbReference type="GO" id="GO:0003755">
    <property type="term" value="F:peptidyl-prolyl cis-trans isomerase activity"/>
    <property type="evidence" value="ECO:0007669"/>
    <property type="project" value="UniProtKB-UniRule"/>
</dbReference>
<evidence type="ECO:0000256" key="2">
    <source>
        <dbReference type="ARBA" id="ARBA00002388"/>
    </source>
</evidence>
<dbReference type="PRINTS" id="PR00153">
    <property type="entry name" value="CSAPPISMRASE"/>
</dbReference>
<evidence type="ECO:0000313" key="10">
    <source>
        <dbReference type="EMBL" id="RXJ57522.1"/>
    </source>
</evidence>
<dbReference type="AlphaFoldDB" id="A0A4Q0XPK6"/>
<comment type="catalytic activity">
    <reaction evidence="1 8">
        <text>[protein]-peptidylproline (omega=180) = [protein]-peptidylproline (omega=0)</text>
        <dbReference type="Rhea" id="RHEA:16237"/>
        <dbReference type="Rhea" id="RHEA-COMP:10747"/>
        <dbReference type="Rhea" id="RHEA-COMP:10748"/>
        <dbReference type="ChEBI" id="CHEBI:83833"/>
        <dbReference type="ChEBI" id="CHEBI:83834"/>
        <dbReference type="EC" id="5.2.1.8"/>
    </reaction>
</comment>
<dbReference type="GO" id="GO:0006457">
    <property type="term" value="P:protein folding"/>
    <property type="evidence" value="ECO:0007669"/>
    <property type="project" value="InterPro"/>
</dbReference>
<organism evidence="10 11">
    <name type="scientific">Candidatus Marinarcus aquaticus</name>
    <dbReference type="NCBI Taxonomy" id="2044504"/>
    <lineage>
        <taxon>Bacteria</taxon>
        <taxon>Pseudomonadati</taxon>
        <taxon>Campylobacterota</taxon>
        <taxon>Epsilonproteobacteria</taxon>
        <taxon>Campylobacterales</taxon>
        <taxon>Arcobacteraceae</taxon>
        <taxon>Candidatus Marinarcus</taxon>
    </lineage>
</organism>
<dbReference type="InterPro" id="IPR044666">
    <property type="entry name" value="Cyclophilin_A-like"/>
</dbReference>
<dbReference type="Pfam" id="PF00160">
    <property type="entry name" value="Pro_isomerase"/>
    <property type="match status" value="1"/>
</dbReference>
<dbReference type="PROSITE" id="PS50072">
    <property type="entry name" value="CSA_PPIASE_2"/>
    <property type="match status" value="1"/>
</dbReference>
<keyword evidence="11" id="KW-1185">Reference proteome</keyword>
<dbReference type="EC" id="5.2.1.8" evidence="8"/>
<dbReference type="PANTHER" id="PTHR45625">
    <property type="entry name" value="PEPTIDYL-PROLYL CIS-TRANS ISOMERASE-RELATED"/>
    <property type="match status" value="1"/>
</dbReference>
<evidence type="ECO:0000259" key="9">
    <source>
        <dbReference type="PROSITE" id="PS50072"/>
    </source>
</evidence>
<feature type="domain" description="PPIase cyclophilin-type" evidence="9">
    <location>
        <begin position="17"/>
        <end position="174"/>
    </location>
</feature>
<proteinExistence type="inferred from homology"/>
<dbReference type="PIRSF" id="PIRSF001467">
    <property type="entry name" value="Peptidylpro_ismrse"/>
    <property type="match status" value="1"/>
</dbReference>
<protein>
    <recommendedName>
        <fullName evidence="8">Peptidyl-prolyl cis-trans isomerase</fullName>
        <shortName evidence="8">PPIase</shortName>
        <ecNumber evidence="8">5.2.1.8</ecNumber>
    </recommendedName>
</protein>
<dbReference type="InterPro" id="IPR024936">
    <property type="entry name" value="Cyclophilin-type_PPIase"/>
</dbReference>